<dbReference type="Proteomes" id="UP000305131">
    <property type="component" value="Unassembled WGS sequence"/>
</dbReference>
<reference evidence="2 3" key="1">
    <citation type="submission" date="2019-05" db="EMBL/GenBank/DDBJ databases">
        <authorList>
            <person name="Zhou X."/>
        </authorList>
    </citation>
    <scope>NUCLEOTIDE SEQUENCE [LARGE SCALE GENOMIC DNA]</scope>
    <source>
        <strain evidence="2 3">DSM 432</strain>
    </source>
</reference>
<dbReference type="RefSeq" id="WP_138401187.1">
    <property type="nucleotide sequence ID" value="NZ_JBAFVI010000003.1"/>
</dbReference>
<protein>
    <submittedName>
        <fullName evidence="2">DUF1499 domain-containing protein</fullName>
    </submittedName>
</protein>
<dbReference type="EMBL" id="VAUP01000038">
    <property type="protein sequence ID" value="TLX41143.1"/>
    <property type="molecule type" value="Genomic_DNA"/>
</dbReference>
<feature type="transmembrane region" description="Helical" evidence="1">
    <location>
        <begin position="49"/>
        <end position="71"/>
    </location>
</feature>
<dbReference type="InterPro" id="IPR010865">
    <property type="entry name" value="DUF1499"/>
</dbReference>
<keyword evidence="1" id="KW-0812">Transmembrane</keyword>
<feature type="transmembrane region" description="Helical" evidence="1">
    <location>
        <begin position="83"/>
        <end position="102"/>
    </location>
</feature>
<comment type="caution">
    <text evidence="2">The sequence shown here is derived from an EMBL/GenBank/DDBJ whole genome shotgun (WGS) entry which is preliminary data.</text>
</comment>
<dbReference type="OrthoDB" id="1523552at2"/>
<keyword evidence="1" id="KW-0472">Membrane</keyword>
<name>A0A6C1KRJ3_XANAU</name>
<dbReference type="AlphaFoldDB" id="A0A6C1KRJ3"/>
<evidence type="ECO:0000313" key="3">
    <source>
        <dbReference type="Proteomes" id="UP000305131"/>
    </source>
</evidence>
<organism evidence="2 3">
    <name type="scientific">Xanthobacter autotrophicus</name>
    <dbReference type="NCBI Taxonomy" id="280"/>
    <lineage>
        <taxon>Bacteria</taxon>
        <taxon>Pseudomonadati</taxon>
        <taxon>Pseudomonadota</taxon>
        <taxon>Alphaproteobacteria</taxon>
        <taxon>Hyphomicrobiales</taxon>
        <taxon>Xanthobacteraceae</taxon>
        <taxon>Xanthobacter</taxon>
    </lineage>
</organism>
<keyword evidence="1" id="KW-1133">Transmembrane helix</keyword>
<dbReference type="GeneID" id="95775668"/>
<sequence>MIRRRLYTEERFSPLARWSFRLALFSLPVVALAALLYRTGFLDFQPALVTLATGLGLAAIAGILGTVAFFITWETGWLGIGRAMAAVGIAVLVLAGPAAVLARGMMLPPLTDISTDSADPPRFRSLALAFPREANTLVYGGIDNAAAQRMAYPGIKPVDLTATPEEAFNTVLALVQKRRWTILDAVPPRGTRRDGQIEAVAVSPIMGFRSNVSIRIRPTAKGARVDVRSASRYGTHDLGTNSERVEALMADLAAERRHR</sequence>
<dbReference type="Pfam" id="PF07386">
    <property type="entry name" value="DUF1499"/>
    <property type="match status" value="1"/>
</dbReference>
<gene>
    <name evidence="2" type="ORF">FBQ73_19635</name>
</gene>
<proteinExistence type="predicted"/>
<accession>A0A6C1KRJ3</accession>
<evidence type="ECO:0000256" key="1">
    <source>
        <dbReference type="SAM" id="Phobius"/>
    </source>
</evidence>
<feature type="transmembrane region" description="Helical" evidence="1">
    <location>
        <begin position="20"/>
        <end position="37"/>
    </location>
</feature>
<evidence type="ECO:0000313" key="2">
    <source>
        <dbReference type="EMBL" id="TLX41143.1"/>
    </source>
</evidence>